<evidence type="ECO:0000259" key="10">
    <source>
        <dbReference type="PROSITE" id="PS50850"/>
    </source>
</evidence>
<dbReference type="PANTHER" id="PTHR42718:SF9">
    <property type="entry name" value="MAJOR FACILITATOR SUPERFAMILY MULTIDRUG TRANSPORTER MFSC"/>
    <property type="match status" value="1"/>
</dbReference>
<feature type="transmembrane region" description="Helical" evidence="9">
    <location>
        <begin position="182"/>
        <end position="203"/>
    </location>
</feature>
<comment type="caution">
    <text evidence="11">The sequence shown here is derived from an EMBL/GenBank/DDBJ whole genome shotgun (WGS) entry which is preliminary data.</text>
</comment>
<dbReference type="InterPro" id="IPR011701">
    <property type="entry name" value="MFS"/>
</dbReference>
<comment type="similarity">
    <text evidence="2">Belongs to the major facilitator superfamily. EmrB family.</text>
</comment>
<keyword evidence="6 9" id="KW-1133">Transmembrane helix</keyword>
<evidence type="ECO:0000256" key="6">
    <source>
        <dbReference type="ARBA" id="ARBA00022989"/>
    </source>
</evidence>
<feature type="transmembrane region" description="Helical" evidence="9">
    <location>
        <begin position="215"/>
        <end position="236"/>
    </location>
</feature>
<dbReference type="InterPro" id="IPR020846">
    <property type="entry name" value="MFS_dom"/>
</dbReference>
<reference evidence="12" key="1">
    <citation type="journal article" date="2019" name="Int. J. Syst. Evol. Microbiol.">
        <title>The Global Catalogue of Microorganisms (GCM) 10K type strain sequencing project: providing services to taxonomists for standard genome sequencing and annotation.</title>
        <authorList>
            <consortium name="The Broad Institute Genomics Platform"/>
            <consortium name="The Broad Institute Genome Sequencing Center for Infectious Disease"/>
            <person name="Wu L."/>
            <person name="Ma J."/>
        </authorList>
    </citation>
    <scope>NUCLEOTIDE SEQUENCE [LARGE SCALE GENOMIC DNA]</scope>
    <source>
        <strain evidence="12">JCM 10411</strain>
    </source>
</reference>
<dbReference type="Gene3D" id="1.20.1720.10">
    <property type="entry name" value="Multidrug resistance protein D"/>
    <property type="match status" value="1"/>
</dbReference>
<dbReference type="NCBIfam" id="TIGR00711">
    <property type="entry name" value="efflux_EmrB"/>
    <property type="match status" value="1"/>
</dbReference>
<keyword evidence="8" id="KW-0046">Antibiotic resistance</keyword>
<proteinExistence type="inferred from homology"/>
<evidence type="ECO:0000256" key="1">
    <source>
        <dbReference type="ARBA" id="ARBA00004651"/>
    </source>
</evidence>
<protein>
    <submittedName>
        <fullName evidence="11">DHA2 family efflux MFS transporter permease subunit</fullName>
    </submittedName>
</protein>
<evidence type="ECO:0000256" key="4">
    <source>
        <dbReference type="ARBA" id="ARBA00022475"/>
    </source>
</evidence>
<keyword evidence="12" id="KW-1185">Reference proteome</keyword>
<feature type="transmembrane region" description="Helical" evidence="9">
    <location>
        <begin position="375"/>
        <end position="394"/>
    </location>
</feature>
<feature type="transmembrane region" description="Helical" evidence="9">
    <location>
        <begin position="27"/>
        <end position="52"/>
    </location>
</feature>
<dbReference type="Gene3D" id="1.20.1250.20">
    <property type="entry name" value="MFS general substrate transporter like domains"/>
    <property type="match status" value="1"/>
</dbReference>
<evidence type="ECO:0000256" key="2">
    <source>
        <dbReference type="ARBA" id="ARBA00008537"/>
    </source>
</evidence>
<keyword evidence="4" id="KW-1003">Cell membrane</keyword>
<accession>A0ABW1DVM4</accession>
<dbReference type="InterPro" id="IPR036259">
    <property type="entry name" value="MFS_trans_sf"/>
</dbReference>
<organism evidence="11 12">
    <name type="scientific">Streptomyces chlorus</name>
    <dbReference type="NCBI Taxonomy" id="887452"/>
    <lineage>
        <taxon>Bacteria</taxon>
        <taxon>Bacillati</taxon>
        <taxon>Actinomycetota</taxon>
        <taxon>Actinomycetes</taxon>
        <taxon>Kitasatosporales</taxon>
        <taxon>Streptomycetaceae</taxon>
        <taxon>Streptomyces</taxon>
    </lineage>
</organism>
<feature type="domain" description="Major facilitator superfamily (MFS) profile" evidence="10">
    <location>
        <begin position="30"/>
        <end position="467"/>
    </location>
</feature>
<feature type="transmembrane region" description="Helical" evidence="9">
    <location>
        <begin position="248"/>
        <end position="267"/>
    </location>
</feature>
<feature type="transmembrane region" description="Helical" evidence="9">
    <location>
        <begin position="315"/>
        <end position="337"/>
    </location>
</feature>
<feature type="transmembrane region" description="Helical" evidence="9">
    <location>
        <begin position="96"/>
        <end position="115"/>
    </location>
</feature>
<evidence type="ECO:0000313" key="11">
    <source>
        <dbReference type="EMBL" id="MFC5852680.1"/>
    </source>
</evidence>
<feature type="transmembrane region" description="Helical" evidence="9">
    <location>
        <begin position="155"/>
        <end position="176"/>
    </location>
</feature>
<evidence type="ECO:0000256" key="9">
    <source>
        <dbReference type="SAM" id="Phobius"/>
    </source>
</evidence>
<dbReference type="PANTHER" id="PTHR42718">
    <property type="entry name" value="MAJOR FACILITATOR SUPERFAMILY MULTIDRUG TRANSPORTER MFSC"/>
    <property type="match status" value="1"/>
</dbReference>
<dbReference type="EMBL" id="JBHSOA010000025">
    <property type="protein sequence ID" value="MFC5852680.1"/>
    <property type="molecule type" value="Genomic_DNA"/>
</dbReference>
<evidence type="ECO:0000256" key="5">
    <source>
        <dbReference type="ARBA" id="ARBA00022692"/>
    </source>
</evidence>
<gene>
    <name evidence="11" type="ORF">ACFPZI_12805</name>
</gene>
<feature type="transmembrane region" description="Helical" evidence="9">
    <location>
        <begin position="415"/>
        <end position="435"/>
    </location>
</feature>
<name>A0ABW1DVM4_9ACTN</name>
<dbReference type="PRINTS" id="PR01036">
    <property type="entry name" value="TCRTETB"/>
</dbReference>
<dbReference type="PROSITE" id="PS50850">
    <property type="entry name" value="MFS"/>
    <property type="match status" value="1"/>
</dbReference>
<keyword evidence="5 9" id="KW-0812">Transmembrane</keyword>
<feature type="transmembrane region" description="Helical" evidence="9">
    <location>
        <begin position="349"/>
        <end position="369"/>
    </location>
</feature>
<dbReference type="CDD" id="cd17503">
    <property type="entry name" value="MFS_LmrB_MDR_like"/>
    <property type="match status" value="1"/>
</dbReference>
<evidence type="ECO:0000313" key="12">
    <source>
        <dbReference type="Proteomes" id="UP001596180"/>
    </source>
</evidence>
<dbReference type="RefSeq" id="WP_381362401.1">
    <property type="nucleotide sequence ID" value="NZ_JBHSOA010000025.1"/>
</dbReference>
<evidence type="ECO:0000256" key="7">
    <source>
        <dbReference type="ARBA" id="ARBA00023136"/>
    </source>
</evidence>
<dbReference type="SUPFAM" id="SSF103473">
    <property type="entry name" value="MFS general substrate transporter"/>
    <property type="match status" value="1"/>
</dbReference>
<feature type="transmembrane region" description="Helical" evidence="9">
    <location>
        <begin position="288"/>
        <end position="309"/>
    </location>
</feature>
<evidence type="ECO:0000256" key="3">
    <source>
        <dbReference type="ARBA" id="ARBA00022448"/>
    </source>
</evidence>
<keyword evidence="3" id="KW-0813">Transport</keyword>
<keyword evidence="7 9" id="KW-0472">Membrane</keyword>
<evidence type="ECO:0000256" key="8">
    <source>
        <dbReference type="ARBA" id="ARBA00023251"/>
    </source>
</evidence>
<dbReference type="Proteomes" id="UP001596180">
    <property type="component" value="Unassembled WGS sequence"/>
</dbReference>
<sequence>MSTALPARTGGRGGNGGPPLPAVPRHALALAGVVVLGSFMTVLDMTIVNVALRHLSRAFDAPLSVVQWTVTGYSLALATVIPVTAWAVGRYGAKRVFLTAVALFTLGSGLTGLAWNVGSLIAFRVVQGLGGGMIVPVAMTVVLRAAPPERKGTMMGVLGIPVLVGPMAGPVLGGVLTDALSWRWIFFVNVPVGALALLLGARVMRDDGERTGRPLDLAGLLTLPPGLALLLYGLTLGGERGGFGTPGAVVPVVAGAVLVTAFAVRALRAAHPLLDLRLLRRASVGRAVATMVPFSAAYFGSMILVPLYWQQERGLSATQAGLLMVPQFLCSGTVMQISSRISDRVAPRAIIVPGVLVAVTGFLAFAVQAGSDVPYWRLVASLAVMGTGVGMTNMPVMASATRGLADTEVAAGSTALNIVSQVAASIGTALTASLLTATDGFRTTLLCGAGLMALALPMAVRLPKHRP</sequence>
<feature type="transmembrane region" description="Helical" evidence="9">
    <location>
        <begin position="72"/>
        <end position="89"/>
    </location>
</feature>
<feature type="transmembrane region" description="Helical" evidence="9">
    <location>
        <begin position="441"/>
        <end position="460"/>
    </location>
</feature>
<comment type="subcellular location">
    <subcellularLocation>
        <location evidence="1">Cell membrane</location>
        <topology evidence="1">Multi-pass membrane protein</topology>
    </subcellularLocation>
</comment>
<dbReference type="Pfam" id="PF07690">
    <property type="entry name" value="MFS_1"/>
    <property type="match status" value="1"/>
</dbReference>
<dbReference type="InterPro" id="IPR004638">
    <property type="entry name" value="EmrB-like"/>
</dbReference>
<feature type="transmembrane region" description="Helical" evidence="9">
    <location>
        <begin position="121"/>
        <end position="143"/>
    </location>
</feature>